<protein>
    <submittedName>
        <fullName evidence="2">DUF4197</fullName>
    </submittedName>
</protein>
<evidence type="ECO:0000313" key="2">
    <source>
        <dbReference type="EMBL" id="QTA79024.1"/>
    </source>
</evidence>
<dbReference type="RefSeq" id="WP_207690821.1">
    <property type="nucleotide sequence ID" value="NZ_CP061799.1"/>
</dbReference>
<dbReference type="KEGG" id="dli:dnl_12710"/>
<keyword evidence="1" id="KW-0732">Signal</keyword>
<name>A0A975B594_9BACT</name>
<reference evidence="2" key="1">
    <citation type="journal article" date="2021" name="Microb. Physiol.">
        <title>Proteogenomic Insights into the Physiology of Marine, Sulfate-Reducing, Filamentous Desulfonema limicola and Desulfonema magnum.</title>
        <authorList>
            <person name="Schnaars V."/>
            <person name="Wohlbrand L."/>
            <person name="Scheve S."/>
            <person name="Hinrichs C."/>
            <person name="Reinhardt R."/>
            <person name="Rabus R."/>
        </authorList>
    </citation>
    <scope>NUCLEOTIDE SEQUENCE</scope>
    <source>
        <strain evidence="2">5ac10</strain>
    </source>
</reference>
<gene>
    <name evidence="2" type="ORF">dnl_12710</name>
</gene>
<accession>A0A975B594</accession>
<sequence>MKHKPVLITALACSLFLISLSASLASDLGNTIKDVAGSLMNTSQEEPASSVSSGDNDKTVLGLKEALVVGIQNAVKKAGTENGFYGNDAIKIMLPEKLQKVDSFIRQAGGEQLSDALIKKMNQAAEKSVPQALDIFSKGIQDMKIDDALTLLSGKENAATKYLEDTTSESLKSSFYPVIKTTMEELGAVKLYNDYIGKYESNPLMKIAGLEVDINKYVTDKSVDGLFLMVAEEEGNIRKNPEARVTDLLKDVFGK</sequence>
<dbReference type="Pfam" id="PF13852">
    <property type="entry name" value="DUF4197"/>
    <property type="match status" value="1"/>
</dbReference>
<dbReference type="Proteomes" id="UP000663720">
    <property type="component" value="Chromosome"/>
</dbReference>
<organism evidence="2 3">
    <name type="scientific">Desulfonema limicola</name>
    <dbReference type="NCBI Taxonomy" id="45656"/>
    <lineage>
        <taxon>Bacteria</taxon>
        <taxon>Pseudomonadati</taxon>
        <taxon>Thermodesulfobacteriota</taxon>
        <taxon>Desulfobacteria</taxon>
        <taxon>Desulfobacterales</taxon>
        <taxon>Desulfococcaceae</taxon>
        <taxon>Desulfonema</taxon>
    </lineage>
</organism>
<dbReference type="AlphaFoldDB" id="A0A975B594"/>
<keyword evidence="3" id="KW-1185">Reference proteome</keyword>
<dbReference type="EMBL" id="CP061799">
    <property type="protein sequence ID" value="QTA79024.1"/>
    <property type="molecule type" value="Genomic_DNA"/>
</dbReference>
<feature type="signal peptide" evidence="1">
    <location>
        <begin position="1"/>
        <end position="25"/>
    </location>
</feature>
<feature type="chain" id="PRO_5037767240" evidence="1">
    <location>
        <begin position="26"/>
        <end position="255"/>
    </location>
</feature>
<evidence type="ECO:0000313" key="3">
    <source>
        <dbReference type="Proteomes" id="UP000663720"/>
    </source>
</evidence>
<dbReference type="InterPro" id="IPR025245">
    <property type="entry name" value="DUF4197"/>
</dbReference>
<proteinExistence type="predicted"/>
<evidence type="ECO:0000256" key="1">
    <source>
        <dbReference type="SAM" id="SignalP"/>
    </source>
</evidence>